<evidence type="ECO:0000256" key="3">
    <source>
        <dbReference type="ARBA" id="ARBA00022801"/>
    </source>
</evidence>
<dbReference type="Proteomes" id="UP001589619">
    <property type="component" value="Unassembled WGS sequence"/>
</dbReference>
<dbReference type="CDD" id="cd10802">
    <property type="entry name" value="YdjC_TTHB029_like"/>
    <property type="match status" value="1"/>
</dbReference>
<dbReference type="Gene3D" id="3.20.20.370">
    <property type="entry name" value="Glycoside hydrolase/deacetylase"/>
    <property type="match status" value="1"/>
</dbReference>
<dbReference type="EMBL" id="JBHMAG010000012">
    <property type="protein sequence ID" value="MFB9753129.1"/>
    <property type="molecule type" value="Genomic_DNA"/>
</dbReference>
<dbReference type="PANTHER" id="PTHR31609:SF1">
    <property type="entry name" value="CARBOHYDRATE DEACETYLASE"/>
    <property type="match status" value="1"/>
</dbReference>
<evidence type="ECO:0000256" key="1">
    <source>
        <dbReference type="ARBA" id="ARBA00001946"/>
    </source>
</evidence>
<evidence type="ECO:0000256" key="5">
    <source>
        <dbReference type="ARBA" id="ARBA00023277"/>
    </source>
</evidence>
<evidence type="ECO:0000256" key="2">
    <source>
        <dbReference type="ARBA" id="ARBA00022723"/>
    </source>
</evidence>
<dbReference type="PANTHER" id="PTHR31609">
    <property type="entry name" value="YDJC DEACETYLASE FAMILY MEMBER"/>
    <property type="match status" value="1"/>
</dbReference>
<dbReference type="Pfam" id="PF04794">
    <property type="entry name" value="YdjC"/>
    <property type="match status" value="1"/>
</dbReference>
<dbReference type="InterPro" id="IPR011330">
    <property type="entry name" value="Glyco_hydro/deAcase_b/a-brl"/>
</dbReference>
<gene>
    <name evidence="6" type="ORF">ACFFNY_16305</name>
</gene>
<proteinExistence type="predicted"/>
<keyword evidence="5" id="KW-0119">Carbohydrate metabolism</keyword>
<organism evidence="6 7">
    <name type="scientific">Paenibacillus hodogayensis</name>
    <dbReference type="NCBI Taxonomy" id="279208"/>
    <lineage>
        <taxon>Bacteria</taxon>
        <taxon>Bacillati</taxon>
        <taxon>Bacillota</taxon>
        <taxon>Bacilli</taxon>
        <taxon>Bacillales</taxon>
        <taxon>Paenibacillaceae</taxon>
        <taxon>Paenibacillus</taxon>
    </lineage>
</organism>
<dbReference type="RefSeq" id="WP_344902271.1">
    <property type="nucleotide sequence ID" value="NZ_BAAAYO010000001.1"/>
</dbReference>
<comment type="caution">
    <text evidence="6">The sequence shown here is derived from an EMBL/GenBank/DDBJ whole genome shotgun (WGS) entry which is preliminary data.</text>
</comment>
<keyword evidence="3" id="KW-0378">Hydrolase</keyword>
<keyword evidence="2" id="KW-0479">Metal-binding</keyword>
<dbReference type="SUPFAM" id="SSF88713">
    <property type="entry name" value="Glycoside hydrolase/deacetylase"/>
    <property type="match status" value="1"/>
</dbReference>
<evidence type="ECO:0000313" key="6">
    <source>
        <dbReference type="EMBL" id="MFB9753129.1"/>
    </source>
</evidence>
<reference evidence="6 7" key="1">
    <citation type="submission" date="2024-09" db="EMBL/GenBank/DDBJ databases">
        <authorList>
            <person name="Sun Q."/>
            <person name="Mori K."/>
        </authorList>
    </citation>
    <scope>NUCLEOTIDE SEQUENCE [LARGE SCALE GENOMIC DNA]</scope>
    <source>
        <strain evidence="6 7">JCM 12520</strain>
    </source>
</reference>
<keyword evidence="7" id="KW-1185">Reference proteome</keyword>
<dbReference type="InterPro" id="IPR006879">
    <property type="entry name" value="YdjC-like"/>
</dbReference>
<name>A0ABV5VXU2_9BACL</name>
<evidence type="ECO:0000313" key="7">
    <source>
        <dbReference type="Proteomes" id="UP001589619"/>
    </source>
</evidence>
<protein>
    <submittedName>
        <fullName evidence="6">Polysaccharide deacetylase family protein</fullName>
    </submittedName>
</protein>
<accession>A0ABV5VXU2</accession>
<sequence length="318" mass="36152">MLKLGEARWMTPEVDGLNETNNGLEQSGGERQLIVTADDFGMLHGANEAIGDLMTGRFITSTSLMIPCPWALDAVRIAARHPNIDFDFGVHLTFTSGVYYNWGPVHRAGSTNSLVNEYGRFPADSRQVERADPDQIRAEIAAQLEWALARGIDVTHVDDHLCSLLGLYTGRHFMDIVFDLCAAFGLPFRFPKVLQDEQRAMMAQIDPAEIVRMAENKGVALPDRMIILPYYPQQMEQVGYEHTKRAVIDTLRQLRPGVTELICHPAADTAETKAVLDTWQLRRYEWDVFRDEEVQDVIRSEGIRLIKWRDLRDRQRGV</sequence>
<comment type="cofactor">
    <cofactor evidence="1">
        <name>Mg(2+)</name>
        <dbReference type="ChEBI" id="CHEBI:18420"/>
    </cofactor>
</comment>
<evidence type="ECO:0000256" key="4">
    <source>
        <dbReference type="ARBA" id="ARBA00022842"/>
    </source>
</evidence>
<keyword evidence="4" id="KW-0460">Magnesium</keyword>